<reference evidence="2 3" key="1">
    <citation type="submission" date="2023-03" db="EMBL/GenBank/DDBJ databases">
        <title>Novosphingobium cyanobacteriorum sp. nov., isolated from a eutrophic reservoir during the Microcystis bloom period.</title>
        <authorList>
            <person name="Kang M."/>
            <person name="Le V."/>
            <person name="Ko S.-R."/>
            <person name="Lee S.-A."/>
            <person name="Ahn C.-Y."/>
        </authorList>
    </citation>
    <scope>NUCLEOTIDE SEQUENCE [LARGE SCALE GENOMIC DNA]</scope>
    <source>
        <strain evidence="2 3">HBC54</strain>
    </source>
</reference>
<keyword evidence="3" id="KW-1185">Reference proteome</keyword>
<feature type="domain" description="DUF6878" evidence="1">
    <location>
        <begin position="2"/>
        <end position="80"/>
    </location>
</feature>
<gene>
    <name evidence="2" type="ORF">POM99_06270</name>
</gene>
<dbReference type="Proteomes" id="UP001222770">
    <property type="component" value="Unassembled WGS sequence"/>
</dbReference>
<proteinExistence type="predicted"/>
<evidence type="ECO:0000259" key="1">
    <source>
        <dbReference type="Pfam" id="PF21798"/>
    </source>
</evidence>
<protein>
    <recommendedName>
        <fullName evidence="1">DUF6878 domain-containing protein</fullName>
    </recommendedName>
</protein>
<organism evidence="2 3">
    <name type="scientific">Novosphingobium cyanobacteriorum</name>
    <dbReference type="NCBI Taxonomy" id="3024215"/>
    <lineage>
        <taxon>Bacteria</taxon>
        <taxon>Pseudomonadati</taxon>
        <taxon>Pseudomonadota</taxon>
        <taxon>Alphaproteobacteria</taxon>
        <taxon>Sphingomonadales</taxon>
        <taxon>Sphingomonadaceae</taxon>
        <taxon>Novosphingobium</taxon>
    </lineage>
</organism>
<dbReference type="InterPro" id="IPR049243">
    <property type="entry name" value="DUF6878"/>
</dbReference>
<dbReference type="Pfam" id="PF21798">
    <property type="entry name" value="DUF6878"/>
    <property type="match status" value="1"/>
</dbReference>
<name>A0ABT6CFU7_9SPHN</name>
<evidence type="ECO:0000313" key="2">
    <source>
        <dbReference type="EMBL" id="MDF8332797.1"/>
    </source>
</evidence>
<accession>A0ABT6CFU7</accession>
<sequence length="82" mass="9159">MPEMPCTSWSVPFRGDAFEVDTTFAQAIDDLGLEMLAQKHNGWEDGDGAFGELTIDIAARKAVLEHSVRITETECFTHEWEG</sequence>
<comment type="caution">
    <text evidence="2">The sequence shown here is derived from an EMBL/GenBank/DDBJ whole genome shotgun (WGS) entry which is preliminary data.</text>
</comment>
<evidence type="ECO:0000313" key="3">
    <source>
        <dbReference type="Proteomes" id="UP001222770"/>
    </source>
</evidence>
<dbReference type="EMBL" id="JAROCY010000005">
    <property type="protein sequence ID" value="MDF8332797.1"/>
    <property type="molecule type" value="Genomic_DNA"/>
</dbReference>
<dbReference type="RefSeq" id="WP_277276004.1">
    <property type="nucleotide sequence ID" value="NZ_JAROCY010000005.1"/>
</dbReference>